<accession>A0A1M5JTF9</accession>
<evidence type="ECO:0000313" key="2">
    <source>
        <dbReference type="EMBL" id="SHG43902.1"/>
    </source>
</evidence>
<proteinExistence type="predicted"/>
<name>A0A1M5JTF9_9ALTE</name>
<organism evidence="2 3">
    <name type="scientific">Marisediminitalea aggregata</name>
    <dbReference type="NCBI Taxonomy" id="634436"/>
    <lineage>
        <taxon>Bacteria</taxon>
        <taxon>Pseudomonadati</taxon>
        <taxon>Pseudomonadota</taxon>
        <taxon>Gammaproteobacteria</taxon>
        <taxon>Alteromonadales</taxon>
        <taxon>Alteromonadaceae</taxon>
        <taxon>Marisediminitalea</taxon>
    </lineage>
</organism>
<evidence type="ECO:0000256" key="1">
    <source>
        <dbReference type="SAM" id="MobiDB-lite"/>
    </source>
</evidence>
<feature type="compositionally biased region" description="Polar residues" evidence="1">
    <location>
        <begin position="33"/>
        <end position="46"/>
    </location>
</feature>
<dbReference type="AlphaFoldDB" id="A0A1M5JTF9"/>
<dbReference type="PROSITE" id="PS51257">
    <property type="entry name" value="PROKAR_LIPOPROTEIN"/>
    <property type="match status" value="1"/>
</dbReference>
<dbReference type="STRING" id="634436.SAMN05216361_2251"/>
<feature type="region of interest" description="Disordered" evidence="1">
    <location>
        <begin position="28"/>
        <end position="47"/>
    </location>
</feature>
<protein>
    <submittedName>
        <fullName evidence="2">Uncharacterized protein</fullName>
    </submittedName>
</protein>
<dbReference type="EMBL" id="FQWD01000003">
    <property type="protein sequence ID" value="SHG43902.1"/>
    <property type="molecule type" value="Genomic_DNA"/>
</dbReference>
<dbReference type="Proteomes" id="UP000184520">
    <property type="component" value="Unassembled WGS sequence"/>
</dbReference>
<evidence type="ECO:0000313" key="3">
    <source>
        <dbReference type="Proteomes" id="UP000184520"/>
    </source>
</evidence>
<gene>
    <name evidence="2" type="ORF">SAMN05216361_2251</name>
</gene>
<reference evidence="3" key="1">
    <citation type="submission" date="2016-11" db="EMBL/GenBank/DDBJ databases">
        <authorList>
            <person name="Varghese N."/>
            <person name="Submissions S."/>
        </authorList>
    </citation>
    <scope>NUCLEOTIDE SEQUENCE [LARGE SCALE GENOMIC DNA]</scope>
    <source>
        <strain evidence="3">CGMCC 1.8995</strain>
    </source>
</reference>
<keyword evidence="3" id="KW-1185">Reference proteome</keyword>
<sequence>MFKPNRKALAIITIASIPFFSACSSDKPVESPRSGSEMNTNQQDDTPNVKYVTYTGTIVYKNLEGGFFALHTHKGQKYTLKGLQPAYRRDGLIVEVSGVVDESAITFTQYGKLLIVKSVVTIDESHAKAAKSLQR</sequence>